<evidence type="ECO:0000256" key="1">
    <source>
        <dbReference type="SAM" id="Phobius"/>
    </source>
</evidence>
<name>A0A2M8PA46_9CHLR</name>
<dbReference type="GO" id="GO:0140359">
    <property type="term" value="F:ABC-type transporter activity"/>
    <property type="evidence" value="ECO:0007669"/>
    <property type="project" value="InterPro"/>
</dbReference>
<keyword evidence="1" id="KW-0812">Transmembrane</keyword>
<accession>A0A2M8PA46</accession>
<feature type="transmembrane region" description="Helical" evidence="1">
    <location>
        <begin position="125"/>
        <end position="148"/>
    </location>
</feature>
<dbReference type="Pfam" id="PF12679">
    <property type="entry name" value="ABC2_membrane_2"/>
    <property type="match status" value="1"/>
</dbReference>
<feature type="transmembrane region" description="Helical" evidence="1">
    <location>
        <begin position="17"/>
        <end position="35"/>
    </location>
</feature>
<dbReference type="GO" id="GO:0005886">
    <property type="term" value="C:plasma membrane"/>
    <property type="evidence" value="ECO:0007669"/>
    <property type="project" value="UniProtKB-SubCell"/>
</dbReference>
<evidence type="ECO:0000313" key="2">
    <source>
        <dbReference type="EMBL" id="PJF34414.1"/>
    </source>
</evidence>
<proteinExistence type="predicted"/>
<keyword evidence="1" id="KW-0472">Membrane</keyword>
<dbReference type="PANTHER" id="PTHR43471:SF3">
    <property type="entry name" value="ABC TRANSPORTER PERMEASE PROTEIN NATB"/>
    <property type="match status" value="1"/>
</dbReference>
<feature type="transmembrane region" description="Helical" evidence="1">
    <location>
        <begin position="168"/>
        <end position="186"/>
    </location>
</feature>
<feature type="transmembrane region" description="Helical" evidence="1">
    <location>
        <begin position="77"/>
        <end position="98"/>
    </location>
</feature>
<gene>
    <name evidence="2" type="ORF">CUN49_15795</name>
</gene>
<comment type="caution">
    <text evidence="2">The sequence shown here is derived from an EMBL/GenBank/DDBJ whole genome shotgun (WGS) entry which is preliminary data.</text>
</comment>
<sequence>MNGVIFRETLRRSWRSAALLGVTMMVMALYITAVLNDSRIVETFSQLATGLPFLLNTLGGGDAAFLVTPMGLINYGYYSWLILAVCGYAVYLGVCVTISEEERGILDVLLSAPVTRTQVVIEKTLAFAVLIALGVLIGHIGLVSMTVIFDSFRDTVDQGRLLQSSLNMLPSAWFTLVLTAALSTIVRRRNVAATLGGAIVA</sequence>
<organism evidence="2 3">
    <name type="scientific">Candidatus Thermofonsia Clade 1 bacterium</name>
    <dbReference type="NCBI Taxonomy" id="2364210"/>
    <lineage>
        <taxon>Bacteria</taxon>
        <taxon>Bacillati</taxon>
        <taxon>Chloroflexota</taxon>
        <taxon>Candidatus Thermofontia</taxon>
        <taxon>Candidatus Thermofonsia Clade 1</taxon>
    </lineage>
</organism>
<dbReference type="PANTHER" id="PTHR43471">
    <property type="entry name" value="ABC TRANSPORTER PERMEASE"/>
    <property type="match status" value="1"/>
</dbReference>
<evidence type="ECO:0000313" key="3">
    <source>
        <dbReference type="Proteomes" id="UP000229681"/>
    </source>
</evidence>
<dbReference type="EMBL" id="PGTM01000405">
    <property type="protein sequence ID" value="PJF34414.1"/>
    <property type="molecule type" value="Genomic_DNA"/>
</dbReference>
<protein>
    <recommendedName>
        <fullName evidence="4">ABC transporter permease</fullName>
    </recommendedName>
</protein>
<dbReference type="Proteomes" id="UP000229681">
    <property type="component" value="Unassembled WGS sequence"/>
</dbReference>
<evidence type="ECO:0008006" key="4">
    <source>
        <dbReference type="Google" id="ProtNLM"/>
    </source>
</evidence>
<reference evidence="2 3" key="1">
    <citation type="submission" date="2017-11" db="EMBL/GenBank/DDBJ databases">
        <title>Evolution of Phototrophy in the Chloroflexi Phylum Driven by Horizontal Gene Transfer.</title>
        <authorList>
            <person name="Ward L.M."/>
            <person name="Hemp J."/>
            <person name="Shih P.M."/>
            <person name="Mcglynn S.E."/>
            <person name="Fischer W."/>
        </authorList>
    </citation>
    <scope>NUCLEOTIDE SEQUENCE [LARGE SCALE GENOMIC DNA]</scope>
    <source>
        <strain evidence="2">JP3_13</strain>
    </source>
</reference>
<dbReference type="AlphaFoldDB" id="A0A2M8PA46"/>
<feature type="non-terminal residue" evidence="2">
    <location>
        <position position="201"/>
    </location>
</feature>
<keyword evidence="1" id="KW-1133">Transmembrane helix</keyword>